<evidence type="ECO:0000313" key="1">
    <source>
        <dbReference type="EMBL" id="WAL62467.1"/>
    </source>
</evidence>
<name>A0A9E8ZG67_9CYAN</name>
<sequence>MLYQRFAQNNWAAIKLDDTVALAALKVGYSPKEVVGILHQSPYL</sequence>
<keyword evidence="2" id="KW-1185">Reference proteome</keyword>
<protein>
    <submittedName>
        <fullName evidence="1">Uncharacterized protein</fullName>
    </submittedName>
</protein>
<dbReference type="RefSeq" id="WP_268612807.1">
    <property type="nucleotide sequence ID" value="NZ_CP113797.1"/>
</dbReference>
<organism evidence="1 2">
    <name type="scientific">Thermocoleostomius sinensis A174</name>
    <dbReference type="NCBI Taxonomy" id="2016057"/>
    <lineage>
        <taxon>Bacteria</taxon>
        <taxon>Bacillati</taxon>
        <taxon>Cyanobacteriota</taxon>
        <taxon>Cyanophyceae</taxon>
        <taxon>Oculatellales</taxon>
        <taxon>Oculatellaceae</taxon>
        <taxon>Thermocoleostomius</taxon>
    </lineage>
</organism>
<dbReference type="Proteomes" id="UP001163152">
    <property type="component" value="Chromosome"/>
</dbReference>
<dbReference type="AlphaFoldDB" id="A0A9E8ZG67"/>
<dbReference type="EMBL" id="CP113797">
    <property type="protein sequence ID" value="WAL62467.1"/>
    <property type="molecule type" value="Genomic_DNA"/>
</dbReference>
<gene>
    <name evidence="1" type="ORF">OXH18_10880</name>
</gene>
<accession>A0A9E8ZG67</accession>
<dbReference type="KEGG" id="tsin:OXH18_10880"/>
<reference evidence="1" key="1">
    <citation type="submission" date="2022-12" db="EMBL/GenBank/DDBJ databases">
        <title>Polyphasic identification of a Novel Hot-Spring Cyanobacterium Ocullathermofonsia sinensis gen nov. sp. nov. and Genomic Insights on its Adaptations to the Thermal Habitat.</title>
        <authorList>
            <person name="Daroch M."/>
            <person name="Tang J."/>
            <person name="Jiang Y."/>
        </authorList>
    </citation>
    <scope>NUCLEOTIDE SEQUENCE</scope>
    <source>
        <strain evidence="1">PKUAC-SCTA174</strain>
    </source>
</reference>
<proteinExistence type="predicted"/>
<evidence type="ECO:0000313" key="2">
    <source>
        <dbReference type="Proteomes" id="UP001163152"/>
    </source>
</evidence>